<dbReference type="GO" id="GO:0005829">
    <property type="term" value="C:cytosol"/>
    <property type="evidence" value="ECO:0007669"/>
    <property type="project" value="TreeGrafter"/>
</dbReference>
<dbReference type="InterPro" id="IPR017937">
    <property type="entry name" value="Thioredoxin_CS"/>
</dbReference>
<comment type="similarity">
    <text evidence="1">Belongs to the thioredoxin family.</text>
</comment>
<dbReference type="PANTHER" id="PTHR45663">
    <property type="entry name" value="GEO12009P1"/>
    <property type="match status" value="1"/>
</dbReference>
<dbReference type="AlphaFoldDB" id="M5AB11"/>
<accession>M5AB11</accession>
<feature type="domain" description="Thioredoxin" evidence="8">
    <location>
        <begin position="1"/>
        <end position="126"/>
    </location>
</feature>
<dbReference type="NCBIfam" id="TIGR01068">
    <property type="entry name" value="thioredoxin"/>
    <property type="match status" value="1"/>
</dbReference>
<keyword evidence="6" id="KW-0676">Redox-active center</keyword>
<dbReference type="PANTHER" id="PTHR45663:SF11">
    <property type="entry name" value="GEO12009P1"/>
    <property type="match status" value="1"/>
</dbReference>
<protein>
    <recommendedName>
        <fullName evidence="2 7">Thioredoxin</fullName>
    </recommendedName>
</protein>
<sequence length="130" mass="14454">MTENTPWGILRVLNIFLGGFSQMQAITSKEFEHIGDDTAVTVVDFWADWCGPCKMQTPVLEDLDQAYGDQVKFASLDVDQNQELAQSLGIMSIPSLVIFKNGMPTEKVVGFHPKAALKKYLDEKLTEVTA</sequence>
<dbReference type="KEGG" id="lbk:LVISKB_0344"/>
<evidence type="ECO:0000313" key="10">
    <source>
        <dbReference type="Proteomes" id="UP000012042"/>
    </source>
</evidence>
<name>M5AB11_LEVBR</name>
<dbReference type="GO" id="GO:0015035">
    <property type="term" value="F:protein-disulfide reductase activity"/>
    <property type="evidence" value="ECO:0007669"/>
    <property type="project" value="UniProtKB-UniRule"/>
</dbReference>
<keyword evidence="3" id="KW-0813">Transport</keyword>
<evidence type="ECO:0000256" key="7">
    <source>
        <dbReference type="NCBIfam" id="TIGR01068"/>
    </source>
</evidence>
<dbReference type="PROSITE" id="PS00194">
    <property type="entry name" value="THIOREDOXIN_1"/>
    <property type="match status" value="1"/>
</dbReference>
<dbReference type="PATRIC" id="fig|1001583.3.peg.335"/>
<dbReference type="Gene3D" id="3.40.30.10">
    <property type="entry name" value="Glutaredoxin"/>
    <property type="match status" value="1"/>
</dbReference>
<evidence type="ECO:0000256" key="3">
    <source>
        <dbReference type="ARBA" id="ARBA00022448"/>
    </source>
</evidence>
<organism evidence="9 10">
    <name type="scientific">Levilactobacillus brevis KB290</name>
    <dbReference type="NCBI Taxonomy" id="1001583"/>
    <lineage>
        <taxon>Bacteria</taxon>
        <taxon>Bacillati</taxon>
        <taxon>Bacillota</taxon>
        <taxon>Bacilli</taxon>
        <taxon>Lactobacillales</taxon>
        <taxon>Lactobacillaceae</taxon>
        <taxon>Levilactobacillus</taxon>
    </lineage>
</organism>
<dbReference type="Proteomes" id="UP000012042">
    <property type="component" value="Chromosome"/>
</dbReference>
<dbReference type="InterPro" id="IPR005746">
    <property type="entry name" value="Thioredoxin"/>
</dbReference>
<dbReference type="PRINTS" id="PR00421">
    <property type="entry name" value="THIOREDOXIN"/>
</dbReference>
<keyword evidence="4" id="KW-0249">Electron transport</keyword>
<evidence type="ECO:0000256" key="2">
    <source>
        <dbReference type="ARBA" id="ARBA00020570"/>
    </source>
</evidence>
<proteinExistence type="inferred from homology"/>
<reference evidence="9 10" key="1">
    <citation type="journal article" date="2013" name="PLoS ONE">
        <title>Genomic Analysis by Deep Sequencing of the Probiotic Lactobacillus brevis KB290 Harboring Nine Plasmids Reveals Genomic Stability.</title>
        <authorList>
            <person name="Fukao M."/>
            <person name="Oshima K."/>
            <person name="Morita H."/>
            <person name="Toh H."/>
            <person name="Suda W."/>
            <person name="Kim S.W."/>
            <person name="Suzuki S."/>
            <person name="Yakabe T."/>
            <person name="Hattori M."/>
            <person name="Yajima N."/>
        </authorList>
    </citation>
    <scope>NUCLEOTIDE SEQUENCE [LARGE SCALE GENOMIC DNA]</scope>
    <source>
        <strain evidence="9 10">KB290</strain>
    </source>
</reference>
<dbReference type="InterPro" id="IPR013766">
    <property type="entry name" value="Thioredoxin_domain"/>
</dbReference>
<dbReference type="FunFam" id="3.40.30.10:FF:000001">
    <property type="entry name" value="Thioredoxin"/>
    <property type="match status" value="1"/>
</dbReference>
<evidence type="ECO:0000256" key="6">
    <source>
        <dbReference type="ARBA" id="ARBA00023284"/>
    </source>
</evidence>
<dbReference type="PROSITE" id="PS51352">
    <property type="entry name" value="THIOREDOXIN_2"/>
    <property type="match status" value="1"/>
</dbReference>
<evidence type="ECO:0000313" key="9">
    <source>
        <dbReference type="EMBL" id="BAN05979.1"/>
    </source>
</evidence>
<evidence type="ECO:0000259" key="8">
    <source>
        <dbReference type="PROSITE" id="PS51352"/>
    </source>
</evidence>
<dbReference type="SUPFAM" id="SSF52833">
    <property type="entry name" value="Thioredoxin-like"/>
    <property type="match status" value="1"/>
</dbReference>
<dbReference type="HOGENOM" id="CLU_090389_10_4_9"/>
<evidence type="ECO:0000256" key="1">
    <source>
        <dbReference type="ARBA" id="ARBA00008987"/>
    </source>
</evidence>
<evidence type="ECO:0000256" key="4">
    <source>
        <dbReference type="ARBA" id="ARBA00022982"/>
    </source>
</evidence>
<evidence type="ECO:0000256" key="5">
    <source>
        <dbReference type="ARBA" id="ARBA00023157"/>
    </source>
</evidence>
<dbReference type="GO" id="GO:0045454">
    <property type="term" value="P:cell redox homeostasis"/>
    <property type="evidence" value="ECO:0007669"/>
    <property type="project" value="TreeGrafter"/>
</dbReference>
<dbReference type="Pfam" id="PF00085">
    <property type="entry name" value="Thioredoxin"/>
    <property type="match status" value="1"/>
</dbReference>
<dbReference type="InterPro" id="IPR036249">
    <property type="entry name" value="Thioredoxin-like_sf"/>
</dbReference>
<dbReference type="CDD" id="cd02947">
    <property type="entry name" value="TRX_family"/>
    <property type="match status" value="1"/>
</dbReference>
<keyword evidence="5" id="KW-1015">Disulfide bond</keyword>
<gene>
    <name evidence="9" type="ORF">LVISKB_0344</name>
</gene>
<dbReference type="EMBL" id="AP012167">
    <property type="protein sequence ID" value="BAN05979.1"/>
    <property type="molecule type" value="Genomic_DNA"/>
</dbReference>